<evidence type="ECO:0000313" key="2">
    <source>
        <dbReference type="Proteomes" id="UP000823485"/>
    </source>
</evidence>
<keyword evidence="2" id="KW-1185">Reference proteome</keyword>
<comment type="caution">
    <text evidence="1">The sequence shown here is derived from an EMBL/GenBank/DDBJ whole genome shotgun (WGS) entry which is preliminary data.</text>
</comment>
<gene>
    <name evidence="1" type="ORF">JOC94_000790</name>
</gene>
<sequence length="71" mass="8602">MSMKPPIEKELEQYTQLKIDLLKISNCIEYCEKKKYKEIYQNIALEYSKEMKNLKDTIEKEYQVILCKCCK</sequence>
<dbReference type="RefSeq" id="WP_236016964.1">
    <property type="nucleotide sequence ID" value="NZ_JAFBFH010000004.1"/>
</dbReference>
<proteinExistence type="predicted"/>
<organism evidence="1 2">
    <name type="scientific">Siminovitchia thermophila</name>
    <dbReference type="NCBI Taxonomy" id="1245522"/>
    <lineage>
        <taxon>Bacteria</taxon>
        <taxon>Bacillati</taxon>
        <taxon>Bacillota</taxon>
        <taxon>Bacilli</taxon>
        <taxon>Bacillales</taxon>
        <taxon>Bacillaceae</taxon>
        <taxon>Siminovitchia</taxon>
    </lineage>
</organism>
<dbReference type="EMBL" id="JAFBFH010000004">
    <property type="protein sequence ID" value="MBM7713820.1"/>
    <property type="molecule type" value="Genomic_DNA"/>
</dbReference>
<protein>
    <submittedName>
        <fullName evidence="1">Metal-binding protein</fullName>
    </submittedName>
</protein>
<accession>A0ABS2R354</accession>
<dbReference type="Proteomes" id="UP000823485">
    <property type="component" value="Unassembled WGS sequence"/>
</dbReference>
<name>A0ABS2R354_9BACI</name>
<reference evidence="1 2" key="1">
    <citation type="submission" date="2021-01" db="EMBL/GenBank/DDBJ databases">
        <title>Genomic Encyclopedia of Type Strains, Phase IV (KMG-IV): sequencing the most valuable type-strain genomes for metagenomic binning, comparative biology and taxonomic classification.</title>
        <authorList>
            <person name="Goeker M."/>
        </authorList>
    </citation>
    <scope>NUCLEOTIDE SEQUENCE [LARGE SCALE GENOMIC DNA]</scope>
    <source>
        <strain evidence="1 2">DSM 105453</strain>
    </source>
</reference>
<evidence type="ECO:0000313" key="1">
    <source>
        <dbReference type="EMBL" id="MBM7713820.1"/>
    </source>
</evidence>